<dbReference type="PANTHER" id="PTHR10515:SF0">
    <property type="entry name" value="THYMIDINE PHOSPHORYLASE"/>
    <property type="match status" value="1"/>
</dbReference>
<evidence type="ECO:0000313" key="13">
    <source>
        <dbReference type="Proteomes" id="UP000295500"/>
    </source>
</evidence>
<comment type="similarity">
    <text evidence="3">Belongs to the thymidine/pyrimidine-nucleoside phosphorylase family.</text>
</comment>
<dbReference type="PROSITE" id="PS00647">
    <property type="entry name" value="THYMID_PHOSPHORYLASE"/>
    <property type="match status" value="1"/>
</dbReference>
<dbReference type="Pfam" id="PF02885">
    <property type="entry name" value="Glycos_trans_3N"/>
    <property type="match status" value="1"/>
</dbReference>
<dbReference type="FunFam" id="3.40.1030.10:FF:000003">
    <property type="entry name" value="Pyrimidine-nucleoside phosphorylase"/>
    <property type="match status" value="1"/>
</dbReference>
<evidence type="ECO:0000256" key="8">
    <source>
        <dbReference type="ARBA" id="ARBA00022679"/>
    </source>
</evidence>
<dbReference type="Gene3D" id="1.20.970.10">
    <property type="entry name" value="Transferase, Pyrimidine Nucleoside Phosphorylase, Chain C"/>
    <property type="match status" value="1"/>
</dbReference>
<dbReference type="SMART" id="SM00941">
    <property type="entry name" value="PYNP_C"/>
    <property type="match status" value="1"/>
</dbReference>
<comment type="catalytic activity">
    <reaction evidence="9">
        <text>uridine + phosphate = alpha-D-ribose 1-phosphate + uracil</text>
        <dbReference type="Rhea" id="RHEA:24388"/>
        <dbReference type="ChEBI" id="CHEBI:16704"/>
        <dbReference type="ChEBI" id="CHEBI:17568"/>
        <dbReference type="ChEBI" id="CHEBI:43474"/>
        <dbReference type="ChEBI" id="CHEBI:57720"/>
        <dbReference type="EC" id="2.4.2.2"/>
    </reaction>
</comment>
<sequence length="464" mass="47514">MNMEDIIIKKRDGGTLTSDEIKYFVKGYTAGDIPDYQASALLMAIYFQHLDKAETFQLTDAMRCSGDTIDLSGISGTKVDKHSTGGVGDKTTLIVGPLAAACGVTVAKMSGRGLGFTGGTVDKLDSIPGFSTSMEPAAFMAQVESIGIAVTGQTGHITPADKKIYALRDVTGTVENMSLIASSIMSKKLAAGSDAIVLDVKCGGGAFMKNLSDAQELSRIMCEIGESAGRKTVAVITDMSQPLGCAVGNALEVREAIDVLSGHGPADITELSLRLAGVMICLGGNLDAGTGSMATSGANAVPNAGAGLVDGTALARQAIDAGVALARQALDSGAGLAKLRELIAAQGGDPTVVDDPSKLTIAKVAVDVVADGAGYVCEIDAERIGIASQHTGAGRARKEDDIDYGAGVLLHKKVGYPVRPGEVLATVYSGNAHKAEAAAAEVKAAFRIGEGKPEMPILIKDIIS</sequence>
<evidence type="ECO:0000259" key="11">
    <source>
        <dbReference type="SMART" id="SM00941"/>
    </source>
</evidence>
<evidence type="ECO:0000256" key="10">
    <source>
        <dbReference type="ARBA" id="ARBA00048525"/>
    </source>
</evidence>
<dbReference type="InterPro" id="IPR035902">
    <property type="entry name" value="Nuc_phospho_transferase"/>
</dbReference>
<comment type="function">
    <text evidence="2">Catalyzes phosphorolysis of the pyrimidine nucleosides uridine, thymidine and 2'-deoxyuridine with the formation of the corresponding pyrimidine base and ribose-1-phosphate.</text>
</comment>
<keyword evidence="13" id="KW-1185">Reference proteome</keyword>
<dbReference type="AlphaFoldDB" id="A0A4R6Q9J9"/>
<dbReference type="Gene3D" id="3.90.1170.30">
    <property type="entry name" value="Pyrimidine nucleoside phosphorylase-like, C-terminal domain"/>
    <property type="match status" value="1"/>
</dbReference>
<dbReference type="Gene3D" id="3.40.1030.10">
    <property type="entry name" value="Nucleoside phosphorylase/phosphoribosyltransferase catalytic domain"/>
    <property type="match status" value="1"/>
</dbReference>
<dbReference type="GO" id="GO:0005829">
    <property type="term" value="C:cytosol"/>
    <property type="evidence" value="ECO:0007669"/>
    <property type="project" value="TreeGrafter"/>
</dbReference>
<reference evidence="12 13" key="1">
    <citation type="submission" date="2019-03" db="EMBL/GenBank/DDBJ databases">
        <title>Genomic Encyclopedia of Type Strains, Phase IV (KMG-IV): sequencing the most valuable type-strain genomes for metagenomic binning, comparative biology and taxonomic classification.</title>
        <authorList>
            <person name="Goeker M."/>
        </authorList>
    </citation>
    <scope>NUCLEOTIDE SEQUENCE [LARGE SCALE GENOMIC DNA]</scope>
    <source>
        <strain evidence="12 13">DSM 28287</strain>
    </source>
</reference>
<evidence type="ECO:0000256" key="7">
    <source>
        <dbReference type="ARBA" id="ARBA00022676"/>
    </source>
</evidence>
<keyword evidence="7" id="KW-0328">Glycosyltransferase</keyword>
<dbReference type="SUPFAM" id="SSF47648">
    <property type="entry name" value="Nucleoside phosphorylase/phosphoribosyltransferase N-terminal domain"/>
    <property type="match status" value="1"/>
</dbReference>
<keyword evidence="8" id="KW-0808">Transferase</keyword>
<dbReference type="GO" id="GO:0006213">
    <property type="term" value="P:pyrimidine nucleoside metabolic process"/>
    <property type="evidence" value="ECO:0007669"/>
    <property type="project" value="InterPro"/>
</dbReference>
<evidence type="ECO:0000256" key="9">
    <source>
        <dbReference type="ARBA" id="ARBA00048453"/>
    </source>
</evidence>
<evidence type="ECO:0000256" key="4">
    <source>
        <dbReference type="ARBA" id="ARBA00011738"/>
    </source>
</evidence>
<dbReference type="InterPro" id="IPR017459">
    <property type="entry name" value="Glycosyl_Trfase_fam3_N_dom"/>
</dbReference>
<dbReference type="SUPFAM" id="SSF54680">
    <property type="entry name" value="Pyrimidine nucleoside phosphorylase C-terminal domain"/>
    <property type="match status" value="1"/>
</dbReference>
<dbReference type="OrthoDB" id="9763887at2"/>
<dbReference type="Pfam" id="PF07831">
    <property type="entry name" value="PYNP_C"/>
    <property type="match status" value="1"/>
</dbReference>
<feature type="domain" description="Pyrimidine nucleoside phosphorylase C-terminal" evidence="11">
    <location>
        <begin position="375"/>
        <end position="449"/>
    </location>
</feature>
<proteinExistence type="inferred from homology"/>
<evidence type="ECO:0000256" key="1">
    <source>
        <dbReference type="ARBA" id="ARBA00001066"/>
    </source>
</evidence>
<dbReference type="RefSeq" id="WP_133527915.1">
    <property type="nucleotide sequence ID" value="NZ_SNXO01000007.1"/>
</dbReference>
<evidence type="ECO:0000256" key="5">
    <source>
        <dbReference type="ARBA" id="ARBA00011889"/>
    </source>
</evidence>
<dbReference type="PANTHER" id="PTHR10515">
    <property type="entry name" value="THYMIDINE PHOSPHORYLASE"/>
    <property type="match status" value="1"/>
</dbReference>
<dbReference type="GO" id="GO:0009032">
    <property type="term" value="F:thymidine phosphorylase activity"/>
    <property type="evidence" value="ECO:0007669"/>
    <property type="project" value="TreeGrafter"/>
</dbReference>
<dbReference type="Proteomes" id="UP000295500">
    <property type="component" value="Unassembled WGS sequence"/>
</dbReference>
<comment type="subunit">
    <text evidence="4">Homodimer.</text>
</comment>
<dbReference type="InterPro" id="IPR000312">
    <property type="entry name" value="Glycosyl_Trfase_fam3"/>
</dbReference>
<evidence type="ECO:0000256" key="2">
    <source>
        <dbReference type="ARBA" id="ARBA00003877"/>
    </source>
</evidence>
<dbReference type="InterPro" id="IPR017872">
    <property type="entry name" value="Pyrmidine_PPase_CS"/>
</dbReference>
<comment type="catalytic activity">
    <reaction evidence="10">
        <text>thymidine + phosphate = 2-deoxy-alpha-D-ribose 1-phosphate + thymine</text>
        <dbReference type="Rhea" id="RHEA:16037"/>
        <dbReference type="ChEBI" id="CHEBI:17748"/>
        <dbReference type="ChEBI" id="CHEBI:17821"/>
        <dbReference type="ChEBI" id="CHEBI:43474"/>
        <dbReference type="ChEBI" id="CHEBI:57259"/>
        <dbReference type="EC" id="2.4.2.2"/>
    </reaction>
</comment>
<comment type="catalytic activity">
    <reaction evidence="1">
        <text>2'-deoxyuridine + phosphate = 2-deoxy-alpha-D-ribose 1-phosphate + uracil</text>
        <dbReference type="Rhea" id="RHEA:22824"/>
        <dbReference type="ChEBI" id="CHEBI:16450"/>
        <dbReference type="ChEBI" id="CHEBI:17568"/>
        <dbReference type="ChEBI" id="CHEBI:43474"/>
        <dbReference type="ChEBI" id="CHEBI:57259"/>
        <dbReference type="EC" id="2.4.2.2"/>
    </reaction>
</comment>
<dbReference type="NCBIfam" id="TIGR02644">
    <property type="entry name" value="Y_phosphoryl"/>
    <property type="match status" value="1"/>
</dbReference>
<evidence type="ECO:0000256" key="6">
    <source>
        <dbReference type="ARBA" id="ARBA00014680"/>
    </source>
</evidence>
<dbReference type="GO" id="GO:0004645">
    <property type="term" value="F:1,4-alpha-oligoglucan phosphorylase activity"/>
    <property type="evidence" value="ECO:0007669"/>
    <property type="project" value="InterPro"/>
</dbReference>
<evidence type="ECO:0000313" key="12">
    <source>
        <dbReference type="EMBL" id="TDP58403.1"/>
    </source>
</evidence>
<dbReference type="GO" id="GO:0006206">
    <property type="term" value="P:pyrimidine nucleobase metabolic process"/>
    <property type="evidence" value="ECO:0007669"/>
    <property type="project" value="InterPro"/>
</dbReference>
<name>A0A4R6Q9J9_9FIRM</name>
<dbReference type="EC" id="2.4.2.2" evidence="5"/>
<dbReference type="InterPro" id="IPR000053">
    <property type="entry name" value="Thymidine/pyrmidine_PPase"/>
</dbReference>
<protein>
    <recommendedName>
        <fullName evidence="6">Pyrimidine-nucleoside phosphorylase</fullName>
        <ecNumber evidence="5">2.4.2.2</ecNumber>
    </recommendedName>
</protein>
<dbReference type="EMBL" id="SNXO01000007">
    <property type="protein sequence ID" value="TDP58403.1"/>
    <property type="molecule type" value="Genomic_DNA"/>
</dbReference>
<dbReference type="InterPro" id="IPR036320">
    <property type="entry name" value="Glycosyl_Trfase_fam3_N_dom_sf"/>
</dbReference>
<accession>A0A4R6Q9J9</accession>
<dbReference type="InterPro" id="IPR036566">
    <property type="entry name" value="PYNP-like_C_sf"/>
</dbReference>
<dbReference type="Pfam" id="PF00591">
    <property type="entry name" value="Glycos_transf_3"/>
    <property type="match status" value="1"/>
</dbReference>
<dbReference type="NCBIfam" id="NF004490">
    <property type="entry name" value="PRK05820.1"/>
    <property type="match status" value="1"/>
</dbReference>
<dbReference type="InterPro" id="IPR018090">
    <property type="entry name" value="Pyrmidine_PPas_bac/euk"/>
</dbReference>
<evidence type="ECO:0000256" key="3">
    <source>
        <dbReference type="ARBA" id="ARBA00006915"/>
    </source>
</evidence>
<comment type="caution">
    <text evidence="12">The sequence shown here is derived from an EMBL/GenBank/DDBJ whole genome shotgun (WGS) entry which is preliminary data.</text>
</comment>
<gene>
    <name evidence="12" type="ORF">EV211_1071</name>
</gene>
<organism evidence="12 13">
    <name type="scientific">Aminicella lysinilytica</name>
    <dbReference type="NCBI Taxonomy" id="433323"/>
    <lineage>
        <taxon>Bacteria</taxon>
        <taxon>Bacillati</taxon>
        <taxon>Bacillota</taxon>
        <taxon>Clostridia</taxon>
        <taxon>Peptostreptococcales</taxon>
        <taxon>Anaerovoracaceae</taxon>
        <taxon>Aminicella</taxon>
    </lineage>
</organism>
<dbReference type="PIRSF" id="PIRSF000478">
    <property type="entry name" value="TP_PyNP"/>
    <property type="match status" value="1"/>
</dbReference>
<dbReference type="SUPFAM" id="SSF52418">
    <property type="entry name" value="Nucleoside phosphorylase/phosphoribosyltransferase catalytic domain"/>
    <property type="match status" value="1"/>
</dbReference>
<dbReference type="InterPro" id="IPR013102">
    <property type="entry name" value="PYNP_C"/>
</dbReference>